<dbReference type="GeneID" id="19304286"/>
<dbReference type="RefSeq" id="XP_007867508.1">
    <property type="nucleotide sequence ID" value="XM_007869317.1"/>
</dbReference>
<feature type="compositionally biased region" description="Basic and acidic residues" evidence="1">
    <location>
        <begin position="24"/>
        <end position="37"/>
    </location>
</feature>
<dbReference type="OrthoDB" id="3243259at2759"/>
<dbReference type="HOGENOM" id="CLU_924535_0_0_1"/>
<evidence type="ECO:0000313" key="2">
    <source>
        <dbReference type="EMBL" id="EPQ54196.1"/>
    </source>
</evidence>
<keyword evidence="3" id="KW-1185">Reference proteome</keyword>
<gene>
    <name evidence="2" type="ORF">GLOTRDRAFT_139552</name>
</gene>
<feature type="compositionally biased region" description="Low complexity" evidence="1">
    <location>
        <begin position="122"/>
        <end position="136"/>
    </location>
</feature>
<organism evidence="2 3">
    <name type="scientific">Gloeophyllum trabeum (strain ATCC 11539 / FP-39264 / Madison 617)</name>
    <name type="common">Brown rot fungus</name>
    <dbReference type="NCBI Taxonomy" id="670483"/>
    <lineage>
        <taxon>Eukaryota</taxon>
        <taxon>Fungi</taxon>
        <taxon>Dikarya</taxon>
        <taxon>Basidiomycota</taxon>
        <taxon>Agaricomycotina</taxon>
        <taxon>Agaricomycetes</taxon>
        <taxon>Gloeophyllales</taxon>
        <taxon>Gloeophyllaceae</taxon>
        <taxon>Gloeophyllum</taxon>
    </lineage>
</organism>
<protein>
    <submittedName>
        <fullName evidence="2">Uncharacterized protein</fullName>
    </submittedName>
</protein>
<dbReference type="Proteomes" id="UP000030669">
    <property type="component" value="Unassembled WGS sequence"/>
</dbReference>
<dbReference type="AlphaFoldDB" id="S7Q2G7"/>
<sequence>MAYNYKSRTDAPPFLRFPTADSPSSHEHFLSPSSEHRVRAHTLATSSTPRRPPLLSIGSFQYLPLAPYQMSPDRFSPPASDLLPDDPFASLSPGPELVTFASANQSLVSLVSPSMSTTTLQPLSRSRSPTPTLSRCSSREDAPAPRTPQSVMPQTRSSLSTSESGDSGDYPNAVRRLPELLKSAPSTTSLRSFGKMSKGNILRKKLKKVDPPPLPWNASVYSDGSDEKADLRSLQSRTASHAAQRRPWYNRVLSRSNAPDKAHTNISARHEVAPAVQLRPISRFDVDFDLELDLKTSRMLA</sequence>
<feature type="compositionally biased region" description="Polar residues" evidence="1">
    <location>
        <begin position="147"/>
        <end position="156"/>
    </location>
</feature>
<dbReference type="EMBL" id="KB469304">
    <property type="protein sequence ID" value="EPQ54196.1"/>
    <property type="molecule type" value="Genomic_DNA"/>
</dbReference>
<feature type="compositionally biased region" description="Low complexity" evidence="1">
    <location>
        <begin position="157"/>
        <end position="169"/>
    </location>
</feature>
<name>S7Q2G7_GLOTA</name>
<dbReference type="KEGG" id="gtr:GLOTRDRAFT_139552"/>
<evidence type="ECO:0000313" key="3">
    <source>
        <dbReference type="Proteomes" id="UP000030669"/>
    </source>
</evidence>
<accession>S7Q2G7</accession>
<feature type="region of interest" description="Disordered" evidence="1">
    <location>
        <begin position="113"/>
        <end position="193"/>
    </location>
</feature>
<evidence type="ECO:0000256" key="1">
    <source>
        <dbReference type="SAM" id="MobiDB-lite"/>
    </source>
</evidence>
<feature type="region of interest" description="Disordered" evidence="1">
    <location>
        <begin position="1"/>
        <end position="50"/>
    </location>
</feature>
<reference evidence="2 3" key="1">
    <citation type="journal article" date="2012" name="Science">
        <title>The Paleozoic origin of enzymatic lignin decomposition reconstructed from 31 fungal genomes.</title>
        <authorList>
            <person name="Floudas D."/>
            <person name="Binder M."/>
            <person name="Riley R."/>
            <person name="Barry K."/>
            <person name="Blanchette R.A."/>
            <person name="Henrissat B."/>
            <person name="Martinez A.T."/>
            <person name="Otillar R."/>
            <person name="Spatafora J.W."/>
            <person name="Yadav J.S."/>
            <person name="Aerts A."/>
            <person name="Benoit I."/>
            <person name="Boyd A."/>
            <person name="Carlson A."/>
            <person name="Copeland A."/>
            <person name="Coutinho P.M."/>
            <person name="de Vries R.P."/>
            <person name="Ferreira P."/>
            <person name="Findley K."/>
            <person name="Foster B."/>
            <person name="Gaskell J."/>
            <person name="Glotzer D."/>
            <person name="Gorecki P."/>
            <person name="Heitman J."/>
            <person name="Hesse C."/>
            <person name="Hori C."/>
            <person name="Igarashi K."/>
            <person name="Jurgens J.A."/>
            <person name="Kallen N."/>
            <person name="Kersten P."/>
            <person name="Kohler A."/>
            <person name="Kuees U."/>
            <person name="Kumar T.K.A."/>
            <person name="Kuo A."/>
            <person name="LaButti K."/>
            <person name="Larrondo L.F."/>
            <person name="Lindquist E."/>
            <person name="Ling A."/>
            <person name="Lombard V."/>
            <person name="Lucas S."/>
            <person name="Lundell T."/>
            <person name="Martin R."/>
            <person name="McLaughlin D.J."/>
            <person name="Morgenstern I."/>
            <person name="Morin E."/>
            <person name="Murat C."/>
            <person name="Nagy L.G."/>
            <person name="Nolan M."/>
            <person name="Ohm R.A."/>
            <person name="Patyshakuliyeva A."/>
            <person name="Rokas A."/>
            <person name="Ruiz-Duenas F.J."/>
            <person name="Sabat G."/>
            <person name="Salamov A."/>
            <person name="Samejima M."/>
            <person name="Schmutz J."/>
            <person name="Slot J.C."/>
            <person name="St John F."/>
            <person name="Stenlid J."/>
            <person name="Sun H."/>
            <person name="Sun S."/>
            <person name="Syed K."/>
            <person name="Tsang A."/>
            <person name="Wiebenga A."/>
            <person name="Young D."/>
            <person name="Pisabarro A."/>
            <person name="Eastwood D.C."/>
            <person name="Martin F."/>
            <person name="Cullen D."/>
            <person name="Grigoriev I.V."/>
            <person name="Hibbett D.S."/>
        </authorList>
    </citation>
    <scope>NUCLEOTIDE SEQUENCE [LARGE SCALE GENOMIC DNA]</scope>
    <source>
        <strain evidence="2 3">ATCC 11539</strain>
    </source>
</reference>
<proteinExistence type="predicted"/>